<dbReference type="Pfam" id="PF00640">
    <property type="entry name" value="PID"/>
    <property type="match status" value="1"/>
</dbReference>
<dbReference type="Proteomes" id="UP000472277">
    <property type="component" value="Chromosome 20"/>
</dbReference>
<evidence type="ECO:0000256" key="8">
    <source>
        <dbReference type="ARBA" id="ARBA00072013"/>
    </source>
</evidence>
<dbReference type="GO" id="GO:0032869">
    <property type="term" value="P:cellular response to insulin stimulus"/>
    <property type="evidence" value="ECO:0007669"/>
    <property type="project" value="UniProtKB-ARBA"/>
</dbReference>
<dbReference type="InterPro" id="IPR006020">
    <property type="entry name" value="PTB/PI_dom"/>
</dbReference>
<dbReference type="InterPro" id="IPR011993">
    <property type="entry name" value="PH-like_dom_sf"/>
</dbReference>
<evidence type="ECO:0000256" key="1">
    <source>
        <dbReference type="ARBA" id="ARBA00004496"/>
    </source>
</evidence>
<dbReference type="Gene3D" id="1.10.10.2750">
    <property type="match status" value="1"/>
</dbReference>
<keyword evidence="7" id="KW-0007">Acetylation</keyword>
<protein>
    <recommendedName>
        <fullName evidence="8">TBC1 domain family member 4</fullName>
    </recommendedName>
    <alternativeName>
        <fullName evidence="9">Akt substrate of 160 kDa</fullName>
    </alternativeName>
</protein>
<evidence type="ECO:0000256" key="4">
    <source>
        <dbReference type="ARBA" id="ARBA00022490"/>
    </source>
</evidence>
<keyword evidence="3" id="KW-0488">Methylation</keyword>
<dbReference type="GO" id="GO:0005737">
    <property type="term" value="C:cytoplasm"/>
    <property type="evidence" value="ECO:0007669"/>
    <property type="project" value="UniProtKB-SubCell"/>
</dbReference>
<evidence type="ECO:0000256" key="2">
    <source>
        <dbReference type="ARBA" id="ARBA00022468"/>
    </source>
</evidence>
<keyword evidence="6" id="KW-0677">Repeat</keyword>
<dbReference type="InterPro" id="IPR021785">
    <property type="entry name" value="DUF3350"/>
</dbReference>
<evidence type="ECO:0000256" key="3">
    <source>
        <dbReference type="ARBA" id="ARBA00022481"/>
    </source>
</evidence>
<dbReference type="CDD" id="cd01269">
    <property type="entry name" value="PTB_TBC1D1_like"/>
    <property type="match status" value="1"/>
</dbReference>
<dbReference type="InterPro" id="IPR000195">
    <property type="entry name" value="Rab-GAP-TBC_dom"/>
</dbReference>
<evidence type="ECO:0000256" key="5">
    <source>
        <dbReference type="ARBA" id="ARBA00022553"/>
    </source>
</evidence>
<dbReference type="FunFam" id="1.10.472.80:FF:000003">
    <property type="entry name" value="Putative TBC1 domain family member 1"/>
    <property type="match status" value="1"/>
</dbReference>
<dbReference type="Pfam" id="PF00566">
    <property type="entry name" value="RabGAP-TBC"/>
    <property type="match status" value="1"/>
</dbReference>
<dbReference type="SMART" id="SM00462">
    <property type="entry name" value="PTB"/>
    <property type="match status" value="2"/>
</dbReference>
<dbReference type="PANTHER" id="PTHR47219:SF14">
    <property type="entry name" value="TBC1 DOMAIN FAMILY MEMBER 4"/>
    <property type="match status" value="1"/>
</dbReference>
<feature type="coiled-coil region" evidence="10">
    <location>
        <begin position="842"/>
        <end position="918"/>
    </location>
</feature>
<keyword evidence="5" id="KW-0597">Phosphoprotein</keyword>
<dbReference type="SMART" id="SM00164">
    <property type="entry name" value="TBC"/>
    <property type="match status" value="1"/>
</dbReference>
<dbReference type="CDD" id="cd00934">
    <property type="entry name" value="PTB"/>
    <property type="match status" value="1"/>
</dbReference>
<accession>A0A674AM57</accession>
<keyword evidence="2" id="KW-0343">GTPase activation</keyword>
<evidence type="ECO:0000256" key="10">
    <source>
        <dbReference type="SAM" id="Coils"/>
    </source>
</evidence>
<gene>
    <name evidence="13" type="primary">TBC1D4</name>
    <name evidence="13" type="synonym">tbc1d4</name>
</gene>
<evidence type="ECO:0000259" key="11">
    <source>
        <dbReference type="PROSITE" id="PS01179"/>
    </source>
</evidence>
<dbReference type="Gene3D" id="1.10.472.80">
    <property type="entry name" value="Ypt/Rab-GAP domain of gyp1p, domain 3"/>
    <property type="match status" value="1"/>
</dbReference>
<organism evidence="13 14">
    <name type="scientific">Salmo trutta</name>
    <name type="common">Brown trout</name>
    <dbReference type="NCBI Taxonomy" id="8032"/>
    <lineage>
        <taxon>Eukaryota</taxon>
        <taxon>Metazoa</taxon>
        <taxon>Chordata</taxon>
        <taxon>Craniata</taxon>
        <taxon>Vertebrata</taxon>
        <taxon>Euteleostomi</taxon>
        <taxon>Actinopterygii</taxon>
        <taxon>Neopterygii</taxon>
        <taxon>Teleostei</taxon>
        <taxon>Protacanthopterygii</taxon>
        <taxon>Salmoniformes</taxon>
        <taxon>Salmonidae</taxon>
        <taxon>Salmoninae</taxon>
        <taxon>Salmo</taxon>
    </lineage>
</organism>
<evidence type="ECO:0000313" key="13">
    <source>
        <dbReference type="Ensembl" id="ENSSTUP00000059952.1"/>
    </source>
</evidence>
<feature type="domain" description="Rab-GAP TBC" evidence="12">
    <location>
        <begin position="568"/>
        <end position="762"/>
    </location>
</feature>
<dbReference type="SUPFAM" id="SSF50729">
    <property type="entry name" value="PH domain-like"/>
    <property type="match status" value="2"/>
</dbReference>
<dbReference type="InterPro" id="IPR050302">
    <property type="entry name" value="Rab_GAP_TBC_domain"/>
</dbReference>
<dbReference type="InterPro" id="IPR035969">
    <property type="entry name" value="Rab-GAP_TBC_sf"/>
</dbReference>
<dbReference type="PANTHER" id="PTHR47219">
    <property type="entry name" value="RAB GTPASE-ACTIVATING PROTEIN 1-LIKE"/>
    <property type="match status" value="1"/>
</dbReference>
<evidence type="ECO:0000256" key="9">
    <source>
        <dbReference type="ARBA" id="ARBA00081861"/>
    </source>
</evidence>
<feature type="domain" description="PID" evidence="11">
    <location>
        <begin position="215"/>
        <end position="287"/>
    </location>
</feature>
<dbReference type="PROSITE" id="PS50086">
    <property type="entry name" value="TBC_RABGAP"/>
    <property type="match status" value="1"/>
</dbReference>
<dbReference type="FunFam" id="1.10.8.270:FF:000001">
    <property type="entry name" value="TBC1 domain family member 1"/>
    <property type="match status" value="1"/>
</dbReference>
<evidence type="ECO:0000256" key="6">
    <source>
        <dbReference type="ARBA" id="ARBA00022737"/>
    </source>
</evidence>
<dbReference type="SUPFAM" id="SSF47923">
    <property type="entry name" value="Ypt/Rab-GAP domain of gyp1p"/>
    <property type="match status" value="2"/>
</dbReference>
<evidence type="ECO:0000313" key="14">
    <source>
        <dbReference type="Proteomes" id="UP000472277"/>
    </source>
</evidence>
<dbReference type="GeneTree" id="ENSGT00940000158486"/>
<sequence length="950" mass="109005">MEGRDDKGNKESNLSKPDIQKFALWYIGWSSLDKRTTLPMLPWLVAEIRKKSEKNESGRETCSVQAREVQLVLTPPFIRCVPANNVANSSVFIFEHKAQFISRFIHNSNDLTYFAYLIRSQPDNPESEMACHVFRAYDPNQVPEVISSVRAVSKSALKEDSKPKRDTEEAFYNSQKFEVLYCGKVQDNYQIYFQPYCCVCLCVCVLVFQVGRFEVNLISPDSKTVVLEKRFKDISSCSQGINKTDHFGFIFRDPGESGPGQYVCYVFQCASESLVDEVMLTLKQAFSTAAALQSAKTQVKLCEACPMHDLHKLCERIEGTPLSSGSITMPSERTYKYIWMKPVSDQEENELVILHLRQLCGTKQKSHLHIGEAQLVLFPHLYYRPAYRFNLSVNQRSHLSSITDSYLLDNHQLITFRDCHSPTYNPLKMAAVSVIWMCCLSDHCDVMDLLPLSPRSFDPSLDPLASLLPTSGDTFTGKRPKRTAAHYRALWKTAIHQQILLLRMEKENQRLEASRDELHIRKMKLDYQDVGTCIKDVLAFWDRKLSIPGRAKVVPLDKEEVHNAISKGVPKGRRGEVWLLFSQQHRLRHRLPPGRHAPDTPYQDLLKQLTAQQHSILVDLGRTFPSHQYFSAQLGAGQLSLYNLLKAYSLLDTEVGYCQGISFVAGILLLHMSEDQAFDMLKFLMYDLGFRRQYRPDMTSLQIQMYQLSRLLHDYHRELYSHLEEHEICPSLYAAPWFLTLFASQFPLGFVARIFDILFAQGSEVIFKVALCLLSSHEGEIVECDSFETIVDYLKTTIPNLTHTQMEETISKVLDMDISKQLHAYEVEYHVLQDETVDAVLQSNNSDRLDKLEKTNNQLKKQNMDLLEKLQAARQKIQSLEATVENFLSRESKMKHMIRSLEQERQSYQKTIERMRTCLPPDALADVEMTHMVKPAQGPNGKAKPTAKKP</sequence>
<dbReference type="Pfam" id="PF11830">
    <property type="entry name" value="DUF3350"/>
    <property type="match status" value="1"/>
</dbReference>
<reference evidence="13" key="1">
    <citation type="submission" date="2025-08" db="UniProtKB">
        <authorList>
            <consortium name="Ensembl"/>
        </authorList>
    </citation>
    <scope>IDENTIFICATION</scope>
</reference>
<dbReference type="Gene3D" id="1.10.8.270">
    <property type="entry name" value="putative rabgap domain of human tbc1 domain family member 14 like domains"/>
    <property type="match status" value="1"/>
</dbReference>
<proteinExistence type="predicted"/>
<comment type="subcellular location">
    <subcellularLocation>
        <location evidence="1">Cytoplasm</location>
    </subcellularLocation>
</comment>
<keyword evidence="4" id="KW-0963">Cytoplasm</keyword>
<name>A0A674AM57_SALTR</name>
<dbReference type="Ensembl" id="ENSSTUT00000063093.1">
    <property type="protein sequence ID" value="ENSSTUP00000059952.1"/>
    <property type="gene ID" value="ENSSTUG00000023157.1"/>
</dbReference>
<dbReference type="AlphaFoldDB" id="A0A674AM57"/>
<dbReference type="PROSITE" id="PS01179">
    <property type="entry name" value="PID"/>
    <property type="match status" value="1"/>
</dbReference>
<dbReference type="Gene3D" id="2.30.29.30">
    <property type="entry name" value="Pleckstrin-homology domain (PH domain)/Phosphotyrosine-binding domain (PTB)"/>
    <property type="match status" value="2"/>
</dbReference>
<reference evidence="13" key="2">
    <citation type="submission" date="2025-09" db="UniProtKB">
        <authorList>
            <consortium name="Ensembl"/>
        </authorList>
    </citation>
    <scope>IDENTIFICATION</scope>
</reference>
<dbReference type="GO" id="GO:0005096">
    <property type="term" value="F:GTPase activator activity"/>
    <property type="evidence" value="ECO:0007669"/>
    <property type="project" value="UniProtKB-KW"/>
</dbReference>
<dbReference type="FunFam" id="1.10.10.2750:FF:000002">
    <property type="entry name" value="TBC1 domain family member 4"/>
    <property type="match status" value="1"/>
</dbReference>
<evidence type="ECO:0000256" key="7">
    <source>
        <dbReference type="ARBA" id="ARBA00022990"/>
    </source>
</evidence>
<keyword evidence="10" id="KW-0175">Coiled coil</keyword>
<keyword evidence="14" id="KW-1185">Reference proteome</keyword>
<evidence type="ECO:0000259" key="12">
    <source>
        <dbReference type="PROSITE" id="PS50086"/>
    </source>
</evidence>